<evidence type="ECO:0000313" key="3">
    <source>
        <dbReference type="Proteomes" id="UP000008312"/>
    </source>
</evidence>
<dbReference type="Proteomes" id="UP000008312">
    <property type="component" value="Unassembled WGS sequence"/>
</dbReference>
<dbReference type="OrthoDB" id="304820at2759"/>
<organism evidence="2">
    <name type="scientific">Blastocystis hominis</name>
    <dbReference type="NCBI Taxonomy" id="12968"/>
    <lineage>
        <taxon>Eukaryota</taxon>
        <taxon>Sar</taxon>
        <taxon>Stramenopiles</taxon>
        <taxon>Bigyra</taxon>
        <taxon>Opalozoa</taxon>
        <taxon>Opalinata</taxon>
        <taxon>Blastocystidae</taxon>
        <taxon>Blastocystis</taxon>
    </lineage>
</organism>
<feature type="region of interest" description="Disordered" evidence="1">
    <location>
        <begin position="89"/>
        <end position="111"/>
    </location>
</feature>
<dbReference type="EMBL" id="FN668683">
    <property type="protein sequence ID" value="CBK24142.2"/>
    <property type="molecule type" value="Genomic_DNA"/>
</dbReference>
<protein>
    <submittedName>
        <fullName evidence="2">Uncharacterized protein</fullName>
    </submittedName>
</protein>
<dbReference type="GeneID" id="24923292"/>
<name>D8M7V3_BLAHO</name>
<dbReference type="RefSeq" id="XP_012898190.1">
    <property type="nucleotide sequence ID" value="XM_013042736.1"/>
</dbReference>
<proteinExistence type="predicted"/>
<reference evidence="2" key="1">
    <citation type="submission" date="2010-02" db="EMBL/GenBank/DDBJ databases">
        <title>Sequencing and annotation of the Blastocystis hominis genome.</title>
        <authorList>
            <person name="Wincker P."/>
        </authorList>
    </citation>
    <scope>NUCLEOTIDE SEQUENCE</scope>
    <source>
        <strain evidence="2">Singapore isolate B</strain>
    </source>
</reference>
<sequence>MTTTLVGKIVEVLRQRSKTPLSFEEILAQIGDGFDELRKTDGTKYKGDRTKALNGALFSTGIFRHTGSKWTLRQDELVQYQQRFQQRVETRGRRRKLAENGGEPAPKRKYTRRQIKRSTVVKMLKAASERLRMSSRDQNMVMFKNPFQGLTGSEELLKLRKKLGEEKFEMAIQMYNYFEDVLGKLAVEGEGASATTNDEQTNHLIDQLQQEVYELRSRLMVLEKLSGVTTDISLWLVCGTQESDGGEGCRAMV</sequence>
<keyword evidence="3" id="KW-1185">Reference proteome</keyword>
<evidence type="ECO:0000256" key="1">
    <source>
        <dbReference type="SAM" id="MobiDB-lite"/>
    </source>
</evidence>
<dbReference type="AlphaFoldDB" id="D8M7V3"/>
<evidence type="ECO:0000313" key="2">
    <source>
        <dbReference type="EMBL" id="CBK24142.2"/>
    </source>
</evidence>
<accession>D8M7V3</accession>
<dbReference type="InParanoid" id="D8M7V3"/>
<gene>
    <name evidence="2" type="ORF">GSBLH_T00007168001</name>
</gene>